<keyword evidence="3" id="KW-1185">Reference proteome</keyword>
<dbReference type="Pfam" id="PF10675">
    <property type="entry name" value="DUF2489"/>
    <property type="match status" value="1"/>
</dbReference>
<dbReference type="InterPro" id="IPR019617">
    <property type="entry name" value="DUF2489"/>
</dbReference>
<accession>A0A2A2ETR9</accession>
<name>A0A2A2ETR9_9GAMM</name>
<evidence type="ECO:0000313" key="3">
    <source>
        <dbReference type="Proteomes" id="UP000218896"/>
    </source>
</evidence>
<gene>
    <name evidence="2" type="ORF">CK501_16490</name>
</gene>
<reference evidence="2 3" key="1">
    <citation type="submission" date="2017-08" db="EMBL/GenBank/DDBJ databases">
        <title>Halovibrio sewagensis sp. nov., isolated from wastewater of high salinity.</title>
        <authorList>
            <person name="Dong X."/>
            <person name="Zhang G."/>
        </authorList>
    </citation>
    <scope>NUCLEOTIDE SEQUENCE [LARGE SCALE GENOMIC DNA]</scope>
    <source>
        <strain evidence="2 3">YL5-2</strain>
    </source>
</reference>
<dbReference type="EMBL" id="NSKD01000017">
    <property type="protein sequence ID" value="PAU75815.1"/>
    <property type="molecule type" value="Genomic_DNA"/>
</dbReference>
<comment type="caution">
    <text evidence="2">The sequence shown here is derived from an EMBL/GenBank/DDBJ whole genome shotgun (WGS) entry which is preliminary data.</text>
</comment>
<sequence length="104" mass="11917">MSEDAQEKIIEICTSMIDGEINLIEGCRKLVSLRHRTGEPENEIFSPLRAVDSETDHFPIGGMREYCSKEYLEVSDREVADYLDEVQPQIIEACKRIVDFYSDG</sequence>
<dbReference type="AlphaFoldDB" id="A0A2A2ETR9"/>
<evidence type="ECO:0000259" key="1">
    <source>
        <dbReference type="Pfam" id="PF10675"/>
    </source>
</evidence>
<dbReference type="Proteomes" id="UP000218896">
    <property type="component" value="Unassembled WGS sequence"/>
</dbReference>
<proteinExistence type="predicted"/>
<dbReference type="RefSeq" id="WP_095618811.1">
    <property type="nucleotide sequence ID" value="NZ_NSKD01000017.1"/>
</dbReference>
<evidence type="ECO:0000313" key="2">
    <source>
        <dbReference type="EMBL" id="PAU75815.1"/>
    </source>
</evidence>
<feature type="domain" description="DUF2489" evidence="1">
    <location>
        <begin position="5"/>
        <end position="97"/>
    </location>
</feature>
<organism evidence="2 3">
    <name type="scientific">Halovibrio salipaludis</name>
    <dbReference type="NCBI Taxonomy" id="2032626"/>
    <lineage>
        <taxon>Bacteria</taxon>
        <taxon>Pseudomonadati</taxon>
        <taxon>Pseudomonadota</taxon>
        <taxon>Gammaproteobacteria</taxon>
        <taxon>Oceanospirillales</taxon>
        <taxon>Halomonadaceae</taxon>
        <taxon>Halovibrio</taxon>
    </lineage>
</organism>
<dbReference type="OrthoDB" id="7069334at2"/>
<protein>
    <recommendedName>
        <fullName evidence="1">DUF2489 domain-containing protein</fullName>
    </recommendedName>
</protein>